<dbReference type="Pfam" id="PF01029">
    <property type="entry name" value="NusB"/>
    <property type="match status" value="1"/>
</dbReference>
<evidence type="ECO:0000256" key="6">
    <source>
        <dbReference type="HAMAP-Rule" id="MF_00073"/>
    </source>
</evidence>
<dbReference type="GO" id="GO:0006353">
    <property type="term" value="P:DNA-templated transcription termination"/>
    <property type="evidence" value="ECO:0007669"/>
    <property type="project" value="UniProtKB-UniRule"/>
</dbReference>
<dbReference type="InterPro" id="IPR006027">
    <property type="entry name" value="NusB_RsmB_TIM44"/>
</dbReference>
<dbReference type="STRING" id="1802399.A3E39_03955"/>
<comment type="function">
    <text evidence="6">Involved in transcription antitermination. Required for transcription of ribosomal RNA (rRNA) genes. Binds specifically to the boxA antiterminator sequence of the ribosomal RNA (rrn) operons.</text>
</comment>
<dbReference type="SUPFAM" id="SSF48013">
    <property type="entry name" value="NusB-like"/>
    <property type="match status" value="1"/>
</dbReference>
<dbReference type="GO" id="GO:0031564">
    <property type="term" value="P:transcription antitermination"/>
    <property type="evidence" value="ECO:0007669"/>
    <property type="project" value="UniProtKB-KW"/>
</dbReference>
<evidence type="ECO:0000256" key="7">
    <source>
        <dbReference type="SAM" id="MobiDB-lite"/>
    </source>
</evidence>
<name>A0A1F7UMH4_9BACT</name>
<dbReference type="CDD" id="cd00619">
    <property type="entry name" value="Terminator_NusB"/>
    <property type="match status" value="1"/>
</dbReference>
<dbReference type="PANTHER" id="PTHR11078:SF3">
    <property type="entry name" value="ANTITERMINATION NUSB DOMAIN-CONTAINING PROTEIN"/>
    <property type="match status" value="1"/>
</dbReference>
<dbReference type="GO" id="GO:0003723">
    <property type="term" value="F:RNA binding"/>
    <property type="evidence" value="ECO:0007669"/>
    <property type="project" value="UniProtKB-UniRule"/>
</dbReference>
<reference evidence="9 10" key="1">
    <citation type="journal article" date="2016" name="Nat. Commun.">
        <title>Thousands of microbial genomes shed light on interconnected biogeochemical processes in an aquifer system.</title>
        <authorList>
            <person name="Anantharaman K."/>
            <person name="Brown C.T."/>
            <person name="Hug L.A."/>
            <person name="Sharon I."/>
            <person name="Castelle C.J."/>
            <person name="Probst A.J."/>
            <person name="Thomas B.C."/>
            <person name="Singh A."/>
            <person name="Wilkins M.J."/>
            <person name="Karaoz U."/>
            <person name="Brodie E.L."/>
            <person name="Williams K.H."/>
            <person name="Hubbard S.S."/>
            <person name="Banfield J.F."/>
        </authorList>
    </citation>
    <scope>NUCLEOTIDE SEQUENCE [LARGE SCALE GENOMIC DNA]</scope>
</reference>
<dbReference type="HAMAP" id="MF_00073">
    <property type="entry name" value="NusB"/>
    <property type="match status" value="1"/>
</dbReference>
<proteinExistence type="inferred from homology"/>
<dbReference type="AlphaFoldDB" id="A0A1F7UMH4"/>
<dbReference type="PANTHER" id="PTHR11078">
    <property type="entry name" value="N UTILIZATION SUBSTANCE PROTEIN B-RELATED"/>
    <property type="match status" value="1"/>
</dbReference>
<feature type="compositionally biased region" description="Basic and acidic residues" evidence="7">
    <location>
        <begin position="140"/>
        <end position="156"/>
    </location>
</feature>
<keyword evidence="4 6" id="KW-0805">Transcription regulation</keyword>
<evidence type="ECO:0000259" key="8">
    <source>
        <dbReference type="Pfam" id="PF01029"/>
    </source>
</evidence>
<dbReference type="InterPro" id="IPR011605">
    <property type="entry name" value="NusB_fam"/>
</dbReference>
<keyword evidence="3 6" id="KW-0694">RNA-binding</keyword>
<feature type="domain" description="NusB/RsmB/TIM44" evidence="8">
    <location>
        <begin position="8"/>
        <end position="133"/>
    </location>
</feature>
<comment type="caution">
    <text evidence="9">The sequence shown here is derived from an EMBL/GenBank/DDBJ whole genome shotgun (WGS) entry which is preliminary data.</text>
</comment>
<evidence type="ECO:0000256" key="2">
    <source>
        <dbReference type="ARBA" id="ARBA00022814"/>
    </source>
</evidence>
<evidence type="ECO:0000256" key="5">
    <source>
        <dbReference type="ARBA" id="ARBA00023163"/>
    </source>
</evidence>
<dbReference type="GO" id="GO:0005829">
    <property type="term" value="C:cytosol"/>
    <property type="evidence" value="ECO:0007669"/>
    <property type="project" value="TreeGrafter"/>
</dbReference>
<evidence type="ECO:0000256" key="3">
    <source>
        <dbReference type="ARBA" id="ARBA00022884"/>
    </source>
</evidence>
<keyword evidence="5 6" id="KW-0804">Transcription</keyword>
<accession>A0A1F7UMH4</accession>
<gene>
    <name evidence="6" type="primary">nusB</name>
    <name evidence="9" type="ORF">A3E39_03955</name>
</gene>
<evidence type="ECO:0000313" key="9">
    <source>
        <dbReference type="EMBL" id="OGL79435.1"/>
    </source>
</evidence>
<sequence length="187" mass="20838">MSNRHLCRALALQSLYEWDFHGGQKDAVALLERNVSEFAPDLDEKDFSRTIVKGVVDHQTDIDAMITKFAPDWPLPKITTVDRNVLRIGTFELTYTHEIPSKVAINEAIELAKTFGGESSGKFVNGVLGAVYRDQAARGVVKDSDKPKEIKEEKKEEKKRHKAEGQGVPTDATPSEDFPADHPHVAE</sequence>
<dbReference type="EMBL" id="MGEH01000009">
    <property type="protein sequence ID" value="OGL79435.1"/>
    <property type="molecule type" value="Genomic_DNA"/>
</dbReference>
<dbReference type="InterPro" id="IPR035926">
    <property type="entry name" value="NusB-like_sf"/>
</dbReference>
<protein>
    <recommendedName>
        <fullName evidence="6">Transcription antitermination protein NusB</fullName>
    </recommendedName>
    <alternativeName>
        <fullName evidence="6">Antitermination factor NusB</fullName>
    </alternativeName>
</protein>
<comment type="similarity">
    <text evidence="1 6">Belongs to the NusB family.</text>
</comment>
<organism evidence="9 10">
    <name type="scientific">Candidatus Uhrbacteria bacterium RIFCSPHIGHO2_12_FULL_60_25</name>
    <dbReference type="NCBI Taxonomy" id="1802399"/>
    <lineage>
        <taxon>Bacteria</taxon>
        <taxon>Candidatus Uhriibacteriota</taxon>
    </lineage>
</organism>
<evidence type="ECO:0000256" key="4">
    <source>
        <dbReference type="ARBA" id="ARBA00023015"/>
    </source>
</evidence>
<evidence type="ECO:0000256" key="1">
    <source>
        <dbReference type="ARBA" id="ARBA00005952"/>
    </source>
</evidence>
<dbReference type="NCBIfam" id="TIGR01951">
    <property type="entry name" value="nusB"/>
    <property type="match status" value="1"/>
</dbReference>
<evidence type="ECO:0000313" key="10">
    <source>
        <dbReference type="Proteomes" id="UP000176603"/>
    </source>
</evidence>
<keyword evidence="2 6" id="KW-0889">Transcription antitermination</keyword>
<feature type="region of interest" description="Disordered" evidence="7">
    <location>
        <begin position="138"/>
        <end position="187"/>
    </location>
</feature>
<dbReference type="Proteomes" id="UP000176603">
    <property type="component" value="Unassembled WGS sequence"/>
</dbReference>
<dbReference type="Gene3D" id="1.10.940.10">
    <property type="entry name" value="NusB-like"/>
    <property type="match status" value="1"/>
</dbReference>